<evidence type="ECO:0000259" key="2">
    <source>
        <dbReference type="Pfam" id="PF11350"/>
    </source>
</evidence>
<keyword evidence="4" id="KW-1185">Reference proteome</keyword>
<dbReference type="Proteomes" id="UP001206128">
    <property type="component" value="Unassembled WGS sequence"/>
</dbReference>
<sequence>MRRGSSAEDSGTSRRPATARGGPDRYRRGARRTSAEPLAASWRPLEDQERDTGSGRRPAGQAKRDKEERRRRGIGALLAHYGWRVYAVPVLVALTALVVMDTTGTSSDPGSGTLGGSIASGDQPATSGPPLGAEIPATPVGPDIPTAELPDGFDFTQKGNSTWRVIPGTKAKYGTGGPVKKYTIEVEDGINPGEYGGDDALALLIDQTLSDPARGWTASGDVSLERVDPNVERPDFRVSLTTPETTKRPDLCGFNIKYPASCNSRETGRVIINLARWVRGAKAFNGDMDTYRRYAINHEVGHALNHYHEACKKDGDLAPVMMQQTFGVANDYVYLLNQVDPSNSGAVPNDGKTCRVNAWPVPQGQN</sequence>
<evidence type="ECO:0000313" key="4">
    <source>
        <dbReference type="Proteomes" id="UP001206128"/>
    </source>
</evidence>
<accession>A0AAE3GIG6</accession>
<gene>
    <name evidence="3" type="ORF">LX83_005689</name>
</gene>
<feature type="region of interest" description="Disordered" evidence="1">
    <location>
        <begin position="1"/>
        <end position="70"/>
    </location>
</feature>
<dbReference type="EMBL" id="JAMTCK010000015">
    <property type="protein sequence ID" value="MCP2168811.1"/>
    <property type="molecule type" value="Genomic_DNA"/>
</dbReference>
<feature type="compositionally biased region" description="Basic and acidic residues" evidence="1">
    <location>
        <begin position="44"/>
        <end position="54"/>
    </location>
</feature>
<organism evidence="3 4">
    <name type="scientific">Goodfellowiella coeruleoviolacea</name>
    <dbReference type="NCBI Taxonomy" id="334858"/>
    <lineage>
        <taxon>Bacteria</taxon>
        <taxon>Bacillati</taxon>
        <taxon>Actinomycetota</taxon>
        <taxon>Actinomycetes</taxon>
        <taxon>Pseudonocardiales</taxon>
        <taxon>Pseudonocardiaceae</taxon>
        <taxon>Goodfellowiella</taxon>
    </lineage>
</organism>
<feature type="domain" description="DUF3152" evidence="2">
    <location>
        <begin position="149"/>
        <end position="362"/>
    </location>
</feature>
<feature type="region of interest" description="Disordered" evidence="1">
    <location>
        <begin position="104"/>
        <end position="160"/>
    </location>
</feature>
<reference evidence="3" key="1">
    <citation type="submission" date="2022-06" db="EMBL/GenBank/DDBJ databases">
        <title>Genomic Encyclopedia of Archaeal and Bacterial Type Strains, Phase II (KMG-II): from individual species to whole genera.</title>
        <authorList>
            <person name="Goeker M."/>
        </authorList>
    </citation>
    <scope>NUCLEOTIDE SEQUENCE</scope>
    <source>
        <strain evidence="3">DSM 43935</strain>
    </source>
</reference>
<dbReference type="AlphaFoldDB" id="A0AAE3GIG6"/>
<evidence type="ECO:0000313" key="3">
    <source>
        <dbReference type="EMBL" id="MCP2168811.1"/>
    </source>
</evidence>
<dbReference type="InterPro" id="IPR022603">
    <property type="entry name" value="DUF3152"/>
</dbReference>
<evidence type="ECO:0000256" key="1">
    <source>
        <dbReference type="SAM" id="MobiDB-lite"/>
    </source>
</evidence>
<dbReference type="SUPFAM" id="SSF55486">
    <property type="entry name" value="Metalloproteases ('zincins'), catalytic domain"/>
    <property type="match status" value="1"/>
</dbReference>
<dbReference type="Pfam" id="PF11350">
    <property type="entry name" value="DUF3152"/>
    <property type="match status" value="1"/>
</dbReference>
<name>A0AAE3GIG6_9PSEU</name>
<proteinExistence type="predicted"/>
<comment type="caution">
    <text evidence="3">The sequence shown here is derived from an EMBL/GenBank/DDBJ whole genome shotgun (WGS) entry which is preliminary data.</text>
</comment>
<protein>
    <recommendedName>
        <fullName evidence="2">DUF3152 domain-containing protein</fullName>
    </recommendedName>
</protein>